<feature type="compositionally biased region" description="Acidic residues" evidence="2">
    <location>
        <begin position="190"/>
        <end position="200"/>
    </location>
</feature>
<evidence type="ECO:0000313" key="5">
    <source>
        <dbReference type="EMBL" id="CAH7688059.1"/>
    </source>
</evidence>
<feature type="compositionally biased region" description="Low complexity" evidence="2">
    <location>
        <begin position="167"/>
        <end position="181"/>
    </location>
</feature>
<feature type="region of interest" description="Disordered" evidence="2">
    <location>
        <begin position="159"/>
        <end position="200"/>
    </location>
</feature>
<dbReference type="GO" id="GO:0006906">
    <property type="term" value="P:vesicle fusion"/>
    <property type="evidence" value="ECO:0007669"/>
    <property type="project" value="TreeGrafter"/>
</dbReference>
<evidence type="ECO:0000256" key="3">
    <source>
        <dbReference type="SAM" id="Phobius"/>
    </source>
</evidence>
<keyword evidence="3" id="KW-1133">Transmembrane helix</keyword>
<dbReference type="GO" id="GO:0012505">
    <property type="term" value="C:endomembrane system"/>
    <property type="evidence" value="ECO:0007669"/>
    <property type="project" value="TreeGrafter"/>
</dbReference>
<dbReference type="InterPro" id="IPR000727">
    <property type="entry name" value="T_SNARE_dom"/>
</dbReference>
<dbReference type="Pfam" id="PF05739">
    <property type="entry name" value="SNARE"/>
    <property type="match status" value="1"/>
</dbReference>
<keyword evidence="3" id="KW-0472">Membrane</keyword>
<keyword evidence="6" id="KW-1185">Reference proteome</keyword>
<dbReference type="GO" id="GO:0006896">
    <property type="term" value="P:Golgi to vacuole transport"/>
    <property type="evidence" value="ECO:0007669"/>
    <property type="project" value="TreeGrafter"/>
</dbReference>
<accession>A0AAV0BNX6</accession>
<proteinExistence type="inferred from homology"/>
<evidence type="ECO:0000259" key="4">
    <source>
        <dbReference type="PROSITE" id="PS50192"/>
    </source>
</evidence>
<dbReference type="Gene3D" id="1.20.58.70">
    <property type="match status" value="1"/>
</dbReference>
<gene>
    <name evidence="5" type="ORF">PPACK8108_LOCUS22961</name>
</gene>
<dbReference type="GO" id="GO:0000149">
    <property type="term" value="F:SNARE binding"/>
    <property type="evidence" value="ECO:0007669"/>
    <property type="project" value="TreeGrafter"/>
</dbReference>
<feature type="transmembrane region" description="Helical" evidence="3">
    <location>
        <begin position="282"/>
        <end position="301"/>
    </location>
</feature>
<dbReference type="InterPro" id="IPR006012">
    <property type="entry name" value="Syntaxin/epimorphin_CS"/>
</dbReference>
<dbReference type="PANTHER" id="PTHR19957">
    <property type="entry name" value="SYNTAXIN"/>
    <property type="match status" value="1"/>
</dbReference>
<dbReference type="InterPro" id="IPR006011">
    <property type="entry name" value="Syntaxin_N"/>
</dbReference>
<evidence type="ECO:0000313" key="6">
    <source>
        <dbReference type="Proteomes" id="UP001153365"/>
    </source>
</evidence>
<dbReference type="GO" id="GO:0006886">
    <property type="term" value="P:intracellular protein transport"/>
    <property type="evidence" value="ECO:0007669"/>
    <property type="project" value="InterPro"/>
</dbReference>
<evidence type="ECO:0000256" key="2">
    <source>
        <dbReference type="SAM" id="MobiDB-lite"/>
    </source>
</evidence>
<dbReference type="CDD" id="cd15840">
    <property type="entry name" value="SNARE_Qa"/>
    <property type="match status" value="1"/>
</dbReference>
<reference evidence="5" key="1">
    <citation type="submission" date="2022-06" db="EMBL/GenBank/DDBJ databases">
        <authorList>
            <consortium name="SYNGENTA / RWTH Aachen University"/>
        </authorList>
    </citation>
    <scope>NUCLEOTIDE SEQUENCE</scope>
</reference>
<keyword evidence="3" id="KW-0812">Transmembrane</keyword>
<dbReference type="SMART" id="SM00397">
    <property type="entry name" value="t_SNARE"/>
    <property type="match status" value="1"/>
</dbReference>
<dbReference type="AlphaFoldDB" id="A0AAV0BNX6"/>
<dbReference type="SUPFAM" id="SSF47661">
    <property type="entry name" value="t-snare proteins"/>
    <property type="match status" value="1"/>
</dbReference>
<dbReference type="FunFam" id="1.20.5.110:FF:000059">
    <property type="entry name" value="Related to syntaxin 12"/>
    <property type="match status" value="1"/>
</dbReference>
<feature type="domain" description="T-SNARE coiled-coil homology" evidence="4">
    <location>
        <begin position="209"/>
        <end position="271"/>
    </location>
</feature>
<protein>
    <submittedName>
        <fullName evidence="5">t-SNARE</fullName>
    </submittedName>
</protein>
<name>A0AAV0BNX6_PHAPC</name>
<dbReference type="Proteomes" id="UP001153365">
    <property type="component" value="Unassembled WGS sequence"/>
</dbReference>
<sequence>MSFNDLERGLNERAPLARDLTHSDRTIDRDFQNLTTKVSTHIFRINSNVSGLQKLIDILGSSRDTSDIRKKLHDLTESTREFIKNSSVDAKRLASWQVSDSYKIEQQKVSRDYASSIQSFQKISRLSIERQKQFVDRVKSSNLLSTSSARSPNLINEEAESHELSETRNTQQQQQQQQQHQNHQRHGSVEEQDEEQEGSVNDYELDYQEALIQERETEIREIEVGINELNEIFRDLGTIVQEQGGNIDNIESNVHRISNDMRGAVVELNEAHEYQKKAGKKMLCLLILFIVIFAIILIAILS</sequence>
<comment type="caution">
    <text evidence="5">The sequence shown here is derived from an EMBL/GenBank/DDBJ whole genome shotgun (WGS) entry which is preliminary data.</text>
</comment>
<dbReference type="InterPro" id="IPR010989">
    <property type="entry name" value="SNARE"/>
</dbReference>
<dbReference type="Gene3D" id="1.20.5.110">
    <property type="match status" value="1"/>
</dbReference>
<dbReference type="PROSITE" id="PS50192">
    <property type="entry name" value="T_SNARE"/>
    <property type="match status" value="1"/>
</dbReference>
<dbReference type="GO" id="GO:0048278">
    <property type="term" value="P:vesicle docking"/>
    <property type="evidence" value="ECO:0007669"/>
    <property type="project" value="TreeGrafter"/>
</dbReference>
<dbReference type="Pfam" id="PF14523">
    <property type="entry name" value="Syntaxin_2"/>
    <property type="match status" value="1"/>
</dbReference>
<evidence type="ECO:0000256" key="1">
    <source>
        <dbReference type="ARBA" id="ARBA00009063"/>
    </source>
</evidence>
<dbReference type="PROSITE" id="PS00914">
    <property type="entry name" value="SYNTAXIN"/>
    <property type="match status" value="1"/>
</dbReference>
<comment type="similarity">
    <text evidence="1">Belongs to the syntaxin family.</text>
</comment>
<dbReference type="GO" id="GO:0005484">
    <property type="term" value="F:SNAP receptor activity"/>
    <property type="evidence" value="ECO:0007669"/>
    <property type="project" value="InterPro"/>
</dbReference>
<dbReference type="EMBL" id="CALTRL010005951">
    <property type="protein sequence ID" value="CAH7688059.1"/>
    <property type="molecule type" value="Genomic_DNA"/>
</dbReference>
<organism evidence="5 6">
    <name type="scientific">Phakopsora pachyrhizi</name>
    <name type="common">Asian soybean rust disease fungus</name>
    <dbReference type="NCBI Taxonomy" id="170000"/>
    <lineage>
        <taxon>Eukaryota</taxon>
        <taxon>Fungi</taxon>
        <taxon>Dikarya</taxon>
        <taxon>Basidiomycota</taxon>
        <taxon>Pucciniomycotina</taxon>
        <taxon>Pucciniomycetes</taxon>
        <taxon>Pucciniales</taxon>
        <taxon>Phakopsoraceae</taxon>
        <taxon>Phakopsora</taxon>
    </lineage>
</organism>
<dbReference type="PANTHER" id="PTHR19957:SF38">
    <property type="entry name" value="LD27581P"/>
    <property type="match status" value="1"/>
</dbReference>
<dbReference type="GO" id="GO:0031201">
    <property type="term" value="C:SNARE complex"/>
    <property type="evidence" value="ECO:0007669"/>
    <property type="project" value="TreeGrafter"/>
</dbReference>
<dbReference type="InterPro" id="IPR045242">
    <property type="entry name" value="Syntaxin"/>
</dbReference>